<proteinExistence type="predicted"/>
<reference evidence="1 2" key="1">
    <citation type="submission" date="2014-07" db="EMBL/GenBank/DDBJ databases">
        <authorList>
            <person name="Zhang J.E."/>
            <person name="Yang H."/>
            <person name="Guo J."/>
            <person name="Deng Z."/>
            <person name="Luo H."/>
            <person name="Luo M."/>
            <person name="Zhao B."/>
        </authorList>
    </citation>
    <scope>NUCLEOTIDE SEQUENCE [LARGE SCALE GENOMIC DNA]</scope>
    <source>
        <strain evidence="1 2">1CP</strain>
        <plasmid evidence="2">Plasmid pr1cp1</plasmid>
    </source>
</reference>
<geneLocation type="plasmid" evidence="2">
    <name>pr1cp1</name>
</geneLocation>
<accession>A0A1B1KHQ2</accession>
<dbReference type="AlphaFoldDB" id="A0A1B1KHQ2"/>
<name>A0A1B1KHQ2_RHOOP</name>
<keyword evidence="1" id="KW-0614">Plasmid</keyword>
<dbReference type="EMBL" id="CP009112">
    <property type="protein sequence ID" value="ANS32153.1"/>
    <property type="molecule type" value="Genomic_DNA"/>
</dbReference>
<gene>
    <name evidence="1" type="ORF">R1CP_37770</name>
</gene>
<sequence length="237" mass="25471">MNTIAGAQRERGKRHPAVARSLATADLVRITAQHVSSEGRCEECGALVTAAKPLCPRAAAALRELARRDGTADTSSRTIRFSVATLLRSASAHRPTPEGRCFRCGFVYTAKCQDCPQLRIIRRELEARGMIPLTAPEPGVGTCAGKSASWELTGQNLASWQRAIDSCHECPILTQCRTTLRNRIAGGEPPQDQIVAGAAFDYYGNHVPADRLRTYAVLRSRTPRGPANHVAAGGDAA</sequence>
<dbReference type="Proteomes" id="UP000186108">
    <property type="component" value="Plasmid pR1CP1"/>
</dbReference>
<organism evidence="1 2">
    <name type="scientific">Rhodococcus opacus</name>
    <name type="common">Nocardia opaca</name>
    <dbReference type="NCBI Taxonomy" id="37919"/>
    <lineage>
        <taxon>Bacteria</taxon>
        <taxon>Bacillati</taxon>
        <taxon>Actinomycetota</taxon>
        <taxon>Actinomycetes</taxon>
        <taxon>Mycobacteriales</taxon>
        <taxon>Nocardiaceae</taxon>
        <taxon>Rhodococcus</taxon>
    </lineage>
</organism>
<protein>
    <recommendedName>
        <fullName evidence="3">4Fe-4S Wbl-type domain-containing protein</fullName>
    </recommendedName>
</protein>
<evidence type="ECO:0008006" key="3">
    <source>
        <dbReference type="Google" id="ProtNLM"/>
    </source>
</evidence>
<evidence type="ECO:0000313" key="2">
    <source>
        <dbReference type="Proteomes" id="UP000186108"/>
    </source>
</evidence>
<evidence type="ECO:0000313" key="1">
    <source>
        <dbReference type="EMBL" id="ANS32153.1"/>
    </source>
</evidence>
<dbReference type="PATRIC" id="fig|37919.13.peg.7959"/>